<proteinExistence type="predicted"/>
<dbReference type="PANTHER" id="PTHR19384">
    <property type="entry name" value="NITRIC OXIDE SYNTHASE-RELATED"/>
    <property type="match status" value="1"/>
</dbReference>
<keyword evidence="1" id="KW-0285">Flavoprotein</keyword>
<keyword evidence="4" id="KW-1185">Reference proteome</keyword>
<dbReference type="GO" id="GO:0030586">
    <property type="term" value="F:[methionine synthase] reductase (NADPH) activity"/>
    <property type="evidence" value="ECO:0007669"/>
    <property type="project" value="TreeGrafter"/>
</dbReference>
<name>A0A8T2P5V8_9TELE</name>
<dbReference type="InterPro" id="IPR039261">
    <property type="entry name" value="FNR_nucleotide-bd"/>
</dbReference>
<protein>
    <recommendedName>
        <fullName evidence="5">Nitric oxide synthase</fullName>
    </recommendedName>
</protein>
<sequence>MLKIRGHWSYRGRAVIRQQVRQEDSGQCAAGILGVKPNPFATGEIDGTEHRNPPPPPAPQQTHTEELEGFIEKGTLTHLHVCFSRDDPDSTEARPKYVQHNLLLYASHIADILLKQDGCLYVCGDAKNMAKDVNDALIDIVAKVLQKDKLEAMKTLAGLREEKRYLQDIWS</sequence>
<evidence type="ECO:0008006" key="5">
    <source>
        <dbReference type="Google" id="ProtNLM"/>
    </source>
</evidence>
<dbReference type="GO" id="GO:0050660">
    <property type="term" value="F:flavin adenine dinucleotide binding"/>
    <property type="evidence" value="ECO:0007669"/>
    <property type="project" value="TreeGrafter"/>
</dbReference>
<dbReference type="GO" id="GO:0050667">
    <property type="term" value="P:homocysteine metabolic process"/>
    <property type="evidence" value="ECO:0007669"/>
    <property type="project" value="TreeGrafter"/>
</dbReference>
<dbReference type="AlphaFoldDB" id="A0A8T2P5V8"/>
<evidence type="ECO:0000313" key="4">
    <source>
        <dbReference type="Proteomes" id="UP000824540"/>
    </source>
</evidence>
<evidence type="ECO:0000256" key="1">
    <source>
        <dbReference type="ARBA" id="ARBA00022630"/>
    </source>
</evidence>
<feature type="region of interest" description="Disordered" evidence="2">
    <location>
        <begin position="38"/>
        <end position="64"/>
    </location>
</feature>
<dbReference type="EMBL" id="JAFBMS010000012">
    <property type="protein sequence ID" value="KAG9347914.1"/>
    <property type="molecule type" value="Genomic_DNA"/>
</dbReference>
<gene>
    <name evidence="3" type="ORF">JZ751_003931</name>
</gene>
<dbReference type="PANTHER" id="PTHR19384:SF84">
    <property type="entry name" value="METHIONINE SYNTHASE REDUCTASE"/>
    <property type="match status" value="1"/>
</dbReference>
<organism evidence="3 4">
    <name type="scientific">Albula glossodonta</name>
    <name type="common">roundjaw bonefish</name>
    <dbReference type="NCBI Taxonomy" id="121402"/>
    <lineage>
        <taxon>Eukaryota</taxon>
        <taxon>Metazoa</taxon>
        <taxon>Chordata</taxon>
        <taxon>Craniata</taxon>
        <taxon>Vertebrata</taxon>
        <taxon>Euteleostomi</taxon>
        <taxon>Actinopterygii</taxon>
        <taxon>Neopterygii</taxon>
        <taxon>Teleostei</taxon>
        <taxon>Albuliformes</taxon>
        <taxon>Albulidae</taxon>
        <taxon>Albula</taxon>
    </lineage>
</organism>
<evidence type="ECO:0000256" key="2">
    <source>
        <dbReference type="SAM" id="MobiDB-lite"/>
    </source>
</evidence>
<evidence type="ECO:0000313" key="3">
    <source>
        <dbReference type="EMBL" id="KAG9347914.1"/>
    </source>
</evidence>
<reference evidence="3" key="1">
    <citation type="thesis" date="2021" institute="BYU ScholarsArchive" country="Provo, UT, USA">
        <title>Applications of and Algorithms for Genome Assembly and Genomic Analyses with an Emphasis on Marine Teleosts.</title>
        <authorList>
            <person name="Pickett B.D."/>
        </authorList>
    </citation>
    <scope>NUCLEOTIDE SEQUENCE</scope>
    <source>
        <strain evidence="3">HI-2016</strain>
    </source>
</reference>
<dbReference type="GO" id="GO:0010181">
    <property type="term" value="F:FMN binding"/>
    <property type="evidence" value="ECO:0007669"/>
    <property type="project" value="TreeGrafter"/>
</dbReference>
<dbReference type="GO" id="GO:0005829">
    <property type="term" value="C:cytosol"/>
    <property type="evidence" value="ECO:0007669"/>
    <property type="project" value="TreeGrafter"/>
</dbReference>
<dbReference type="OrthoDB" id="1856718at2759"/>
<comment type="caution">
    <text evidence="3">The sequence shown here is derived from an EMBL/GenBank/DDBJ whole genome shotgun (WGS) entry which is preliminary data.</text>
</comment>
<accession>A0A8T2P5V8</accession>
<dbReference type="SUPFAM" id="SSF52343">
    <property type="entry name" value="Ferredoxin reductase-like, C-terminal NADP-linked domain"/>
    <property type="match status" value="1"/>
</dbReference>
<dbReference type="GO" id="GO:0009086">
    <property type="term" value="P:methionine biosynthetic process"/>
    <property type="evidence" value="ECO:0007669"/>
    <property type="project" value="TreeGrafter"/>
</dbReference>
<dbReference type="Gene3D" id="3.40.50.80">
    <property type="entry name" value="Nucleotide-binding domain of ferredoxin-NADP reductase (FNR) module"/>
    <property type="match status" value="1"/>
</dbReference>
<dbReference type="Proteomes" id="UP000824540">
    <property type="component" value="Unassembled WGS sequence"/>
</dbReference>